<dbReference type="PANTHER" id="PTHR30199">
    <property type="entry name" value="MFS FAMILY TRANSPORTER, PREDICTED SUBSTRATE BENZOATE"/>
    <property type="match status" value="1"/>
</dbReference>
<feature type="transmembrane region" description="Helical" evidence="1">
    <location>
        <begin position="214"/>
        <end position="234"/>
    </location>
</feature>
<gene>
    <name evidence="2" type="ORF">SAMN05216217_104173</name>
</gene>
<dbReference type="PANTHER" id="PTHR30199:SF0">
    <property type="entry name" value="INNER MEMBRANE PROTEIN YDCO"/>
    <property type="match status" value="1"/>
</dbReference>
<keyword evidence="1" id="KW-0812">Transmembrane</keyword>
<dbReference type="InterPro" id="IPR004711">
    <property type="entry name" value="Benzoate_Transporter"/>
</dbReference>
<feature type="transmembrane region" description="Helical" evidence="1">
    <location>
        <begin position="356"/>
        <end position="389"/>
    </location>
</feature>
<feature type="transmembrane region" description="Helical" evidence="1">
    <location>
        <begin position="254"/>
        <end position="284"/>
    </location>
</feature>
<dbReference type="EMBL" id="FOUI01000004">
    <property type="protein sequence ID" value="SFM39603.1"/>
    <property type="molecule type" value="Genomic_DNA"/>
</dbReference>
<feature type="transmembrane region" description="Helical" evidence="1">
    <location>
        <begin position="53"/>
        <end position="71"/>
    </location>
</feature>
<dbReference type="AlphaFoldDB" id="A0A1I4QIZ9"/>
<proteinExistence type="predicted"/>
<organism evidence="2 3">
    <name type="scientific">Halopseudomonas yangmingensis</name>
    <dbReference type="NCBI Taxonomy" id="1720063"/>
    <lineage>
        <taxon>Bacteria</taxon>
        <taxon>Pseudomonadati</taxon>
        <taxon>Pseudomonadota</taxon>
        <taxon>Gammaproteobacteria</taxon>
        <taxon>Pseudomonadales</taxon>
        <taxon>Pseudomonadaceae</taxon>
        <taxon>Halopseudomonas</taxon>
    </lineage>
</organism>
<keyword evidence="1" id="KW-1133">Transmembrane helix</keyword>
<evidence type="ECO:0000313" key="3">
    <source>
        <dbReference type="Proteomes" id="UP000243629"/>
    </source>
</evidence>
<dbReference type="STRING" id="1720063.SAMN05216217_104173"/>
<evidence type="ECO:0000256" key="1">
    <source>
        <dbReference type="SAM" id="Phobius"/>
    </source>
</evidence>
<keyword evidence="3" id="KW-1185">Reference proteome</keyword>
<protein>
    <submittedName>
        <fullName evidence="2">Benzoate membrane transport protein</fullName>
    </submittedName>
</protein>
<evidence type="ECO:0000313" key="2">
    <source>
        <dbReference type="EMBL" id="SFM39603.1"/>
    </source>
</evidence>
<sequence>MYTPPQTVSLRHDHSLSALSAGLLAVFTGYAGSLILIIQAAQAAGLNAAQTTSWVWAVSVGMGLGSLLMSLHYRLPLLLVWSTPGAALLAVNLPGIAFAEAVGAYLVSGLLVILSALFTPLTRLARRLPSTLAAALLAGILFQLGTQVFLAGAADSWLVLPMLAVWLLCSHWTPRLAIPLALLTGLLIAGQQGRLELGSINWQLAQPVWQTPQFSVQALFSLALPLYLLAMTAQNLPGLAVLQTDGYRPPVRGVLLGSGLMSLLLAPFGNHGMTLAAITAALCTGEQTHADPRRRYMACVWAGVACLAIALFAGSLGSLLLHLPGSLISTLAGLALLGTIGSGLSQAMHNSEQRHAALLTFMVTASGVSAGGLAAPCWGLLVGLLWLGLQRLRQRQLLRQ</sequence>
<feature type="transmembrane region" description="Helical" evidence="1">
    <location>
        <begin position="102"/>
        <end position="121"/>
    </location>
</feature>
<dbReference type="OrthoDB" id="9792424at2"/>
<reference evidence="3" key="1">
    <citation type="submission" date="2016-10" db="EMBL/GenBank/DDBJ databases">
        <authorList>
            <person name="Varghese N."/>
            <person name="Submissions S."/>
        </authorList>
    </citation>
    <scope>NUCLEOTIDE SEQUENCE [LARGE SCALE GENOMIC DNA]</scope>
    <source>
        <strain evidence="3">DSM 24213</strain>
    </source>
</reference>
<feature type="transmembrane region" description="Helical" evidence="1">
    <location>
        <begin position="296"/>
        <end position="321"/>
    </location>
</feature>
<dbReference type="NCBIfam" id="TIGR00843">
    <property type="entry name" value="benE"/>
    <property type="match status" value="1"/>
</dbReference>
<accession>A0A1I4QIZ9</accession>
<dbReference type="RefSeq" id="WP_093474104.1">
    <property type="nucleotide sequence ID" value="NZ_FOUI01000004.1"/>
</dbReference>
<dbReference type="Proteomes" id="UP000243629">
    <property type="component" value="Unassembled WGS sequence"/>
</dbReference>
<dbReference type="GO" id="GO:0005886">
    <property type="term" value="C:plasma membrane"/>
    <property type="evidence" value="ECO:0007669"/>
    <property type="project" value="TreeGrafter"/>
</dbReference>
<dbReference type="GO" id="GO:0042925">
    <property type="term" value="F:benzoate transmembrane transporter activity"/>
    <property type="evidence" value="ECO:0007669"/>
    <property type="project" value="InterPro"/>
</dbReference>
<name>A0A1I4QIZ9_9GAMM</name>
<feature type="transmembrane region" description="Helical" evidence="1">
    <location>
        <begin position="174"/>
        <end position="193"/>
    </location>
</feature>
<feature type="transmembrane region" description="Helical" evidence="1">
    <location>
        <begin position="21"/>
        <end position="41"/>
    </location>
</feature>
<dbReference type="Pfam" id="PF03594">
    <property type="entry name" value="BenE"/>
    <property type="match status" value="1"/>
</dbReference>
<keyword evidence="1" id="KW-0472">Membrane</keyword>
<feature type="transmembrane region" description="Helical" evidence="1">
    <location>
        <begin position="133"/>
        <end position="154"/>
    </location>
</feature>